<dbReference type="Gene3D" id="3.50.4.10">
    <property type="entry name" value="Hepatocyte Growth Factor"/>
    <property type="match status" value="1"/>
</dbReference>
<comment type="caution">
    <text evidence="5">The sequence shown here is derived from an EMBL/GenBank/DDBJ whole genome shotgun (WGS) entry which is preliminary data.</text>
</comment>
<dbReference type="Pfam" id="PF00024">
    <property type="entry name" value="PAN_1"/>
    <property type="match status" value="1"/>
</dbReference>
<reference evidence="5" key="1">
    <citation type="submission" date="2021-02" db="EMBL/GenBank/DDBJ databases">
        <authorList>
            <person name="Dougan E. K."/>
            <person name="Rhodes N."/>
            <person name="Thang M."/>
            <person name="Chan C."/>
        </authorList>
    </citation>
    <scope>NUCLEOTIDE SEQUENCE</scope>
</reference>
<evidence type="ECO:0000256" key="2">
    <source>
        <dbReference type="ARBA" id="ARBA00023157"/>
    </source>
</evidence>
<keyword evidence="1" id="KW-0677">Repeat</keyword>
<dbReference type="OrthoDB" id="409453at2759"/>
<keyword evidence="3" id="KW-0472">Membrane</keyword>
<dbReference type="GO" id="GO:0006508">
    <property type="term" value="P:proteolysis"/>
    <property type="evidence" value="ECO:0007669"/>
    <property type="project" value="InterPro"/>
</dbReference>
<evidence type="ECO:0000256" key="3">
    <source>
        <dbReference type="SAM" id="Phobius"/>
    </source>
</evidence>
<sequence length="249" mass="25729">MGLAPPGSDMEELLETPERSRMSFSARVAMVLAGVGLAALALLSLRGSTGLRSKMSGFPSLDETCLEKGMFYANPHKMDLTERTVESSPSACQQRCRDIMSCTHFTYWPDGGCLVTDDSSVAKAAPYQYSDVVSGPSYCGGRPQAAVGSDVFSGSETPDVVAPPPGVNGTTCAAYPACVAVGISQGNCCPNDDKVALGCCKGFQLPMAKAIPITIGAECTLFPGCANVTGACCPAADGTRLACCDTPLI</sequence>
<keyword evidence="2" id="KW-1015">Disulfide bond</keyword>
<protein>
    <recommendedName>
        <fullName evidence="4">Apple domain-containing protein</fullName>
    </recommendedName>
</protein>
<dbReference type="AlphaFoldDB" id="A0A812MZ84"/>
<name>A0A812MZ84_SYMPI</name>
<evidence type="ECO:0000259" key="4">
    <source>
        <dbReference type="SMART" id="SM00223"/>
    </source>
</evidence>
<dbReference type="InterPro" id="IPR003609">
    <property type="entry name" value="Pan_app"/>
</dbReference>
<evidence type="ECO:0000313" key="5">
    <source>
        <dbReference type="EMBL" id="CAE7267132.1"/>
    </source>
</evidence>
<evidence type="ECO:0000256" key="1">
    <source>
        <dbReference type="ARBA" id="ARBA00022737"/>
    </source>
</evidence>
<gene>
    <name evidence="5" type="ORF">SPIL2461_LOCUS5790</name>
</gene>
<keyword evidence="3" id="KW-0812">Transmembrane</keyword>
<feature type="transmembrane region" description="Helical" evidence="3">
    <location>
        <begin position="24"/>
        <end position="45"/>
    </location>
</feature>
<dbReference type="InterPro" id="IPR000177">
    <property type="entry name" value="Apple"/>
</dbReference>
<keyword evidence="6" id="KW-1185">Reference proteome</keyword>
<dbReference type="SMART" id="SM00223">
    <property type="entry name" value="APPLE"/>
    <property type="match status" value="1"/>
</dbReference>
<proteinExistence type="predicted"/>
<dbReference type="Proteomes" id="UP000649617">
    <property type="component" value="Unassembled WGS sequence"/>
</dbReference>
<dbReference type="EMBL" id="CAJNIZ010008413">
    <property type="protein sequence ID" value="CAE7267132.1"/>
    <property type="molecule type" value="Genomic_DNA"/>
</dbReference>
<keyword evidence="3" id="KW-1133">Transmembrane helix</keyword>
<evidence type="ECO:0000313" key="6">
    <source>
        <dbReference type="Proteomes" id="UP000649617"/>
    </source>
</evidence>
<dbReference type="SUPFAM" id="SSF57414">
    <property type="entry name" value="Hairpin loop containing domain-like"/>
    <property type="match status" value="1"/>
</dbReference>
<accession>A0A812MZ84</accession>
<organism evidence="5 6">
    <name type="scientific">Symbiodinium pilosum</name>
    <name type="common">Dinoflagellate</name>
    <dbReference type="NCBI Taxonomy" id="2952"/>
    <lineage>
        <taxon>Eukaryota</taxon>
        <taxon>Sar</taxon>
        <taxon>Alveolata</taxon>
        <taxon>Dinophyceae</taxon>
        <taxon>Suessiales</taxon>
        <taxon>Symbiodiniaceae</taxon>
        <taxon>Symbiodinium</taxon>
    </lineage>
</organism>
<dbReference type="GO" id="GO:0005576">
    <property type="term" value="C:extracellular region"/>
    <property type="evidence" value="ECO:0007669"/>
    <property type="project" value="InterPro"/>
</dbReference>
<feature type="domain" description="Apple" evidence="4">
    <location>
        <begin position="65"/>
        <end position="139"/>
    </location>
</feature>